<evidence type="ECO:0000313" key="2">
    <source>
        <dbReference type="EMBL" id="CEO53321.1"/>
    </source>
</evidence>
<proteinExistence type="predicted"/>
<dbReference type="AlphaFoldDB" id="A0A0B7KF77"/>
<reference evidence="2" key="1">
    <citation type="submission" date="2015-01" db="EMBL/GenBank/DDBJ databases">
        <authorList>
            <person name="Durling Mikael"/>
        </authorList>
    </citation>
    <scope>NUCLEOTIDE SEQUENCE</scope>
</reference>
<dbReference type="EMBL" id="CDPU01000034">
    <property type="protein sequence ID" value="CEO53321.1"/>
    <property type="molecule type" value="Genomic_DNA"/>
</dbReference>
<name>A0A0B7KF77_BIOOC</name>
<sequence length="72" mass="8071">MNIHRTQESSPPYMTNQQRQESSPPYMINQETQTAAPAHMVNQQTQAARPDPQPTRVDAEMLAAIGPYASLF</sequence>
<accession>A0A0B7KF77</accession>
<organism evidence="2">
    <name type="scientific">Bionectria ochroleuca</name>
    <name type="common">Gliocladium roseum</name>
    <dbReference type="NCBI Taxonomy" id="29856"/>
    <lineage>
        <taxon>Eukaryota</taxon>
        <taxon>Fungi</taxon>
        <taxon>Dikarya</taxon>
        <taxon>Ascomycota</taxon>
        <taxon>Pezizomycotina</taxon>
        <taxon>Sordariomycetes</taxon>
        <taxon>Hypocreomycetidae</taxon>
        <taxon>Hypocreales</taxon>
        <taxon>Bionectriaceae</taxon>
        <taxon>Clonostachys</taxon>
    </lineage>
</organism>
<feature type="compositionally biased region" description="Polar residues" evidence="1">
    <location>
        <begin position="8"/>
        <end position="25"/>
    </location>
</feature>
<feature type="region of interest" description="Disordered" evidence="1">
    <location>
        <begin position="1"/>
        <end position="25"/>
    </location>
</feature>
<gene>
    <name evidence="2" type="ORF">BN869_000009379_1</name>
</gene>
<evidence type="ECO:0000256" key="1">
    <source>
        <dbReference type="SAM" id="MobiDB-lite"/>
    </source>
</evidence>
<protein>
    <submittedName>
        <fullName evidence="2">Uncharacterized protein</fullName>
    </submittedName>
</protein>